<organism evidence="1 2">
    <name type="scientific">Cryomyces minteri</name>
    <dbReference type="NCBI Taxonomy" id="331657"/>
    <lineage>
        <taxon>Eukaryota</taxon>
        <taxon>Fungi</taxon>
        <taxon>Dikarya</taxon>
        <taxon>Ascomycota</taxon>
        <taxon>Pezizomycotina</taxon>
        <taxon>Dothideomycetes</taxon>
        <taxon>Dothideomycetes incertae sedis</taxon>
        <taxon>Cryomyces</taxon>
    </lineage>
</organism>
<accession>A0A4V5NC68</accession>
<keyword evidence="2" id="KW-1185">Reference proteome</keyword>
<reference evidence="1 2" key="1">
    <citation type="submission" date="2017-03" db="EMBL/GenBank/DDBJ databases">
        <title>Genomes of endolithic fungi from Antarctica.</title>
        <authorList>
            <person name="Coleine C."/>
            <person name="Masonjones S."/>
            <person name="Stajich J.E."/>
        </authorList>
    </citation>
    <scope>NUCLEOTIDE SEQUENCE [LARGE SCALE GENOMIC DNA]</scope>
    <source>
        <strain evidence="1 2">CCFEE 5187</strain>
    </source>
</reference>
<gene>
    <name evidence="1" type="ORF">B0A49_13127</name>
</gene>
<name>A0A4V5NC68_9PEZI</name>
<dbReference type="Proteomes" id="UP000308768">
    <property type="component" value="Unassembled WGS sequence"/>
</dbReference>
<feature type="non-terminal residue" evidence="1">
    <location>
        <position position="265"/>
    </location>
</feature>
<proteinExistence type="predicted"/>
<evidence type="ECO:0000313" key="2">
    <source>
        <dbReference type="Proteomes" id="UP000308768"/>
    </source>
</evidence>
<dbReference type="EMBL" id="NAJN01002625">
    <property type="protein sequence ID" value="TKA50409.1"/>
    <property type="molecule type" value="Genomic_DNA"/>
</dbReference>
<evidence type="ECO:0000313" key="1">
    <source>
        <dbReference type="EMBL" id="TKA50409.1"/>
    </source>
</evidence>
<dbReference type="AlphaFoldDB" id="A0A4V5NC68"/>
<sequence>MSNDNNVSDYYSSDEYLDESLLINDDINYYLLNKHPPGDHPFNEHPFDEHPFDKLYLEEYDNCPVDKFEPHKHGATGGVTLTYPTGYVQYAADGLFGGVDHFTQVGLTAPVTCTATRTSIVLPASTDAASFFYAIPSGDINLDVLPPPFLDYLMEFPIVQQQFAYQNLSRCRDPSSNTNTAIGNTQVLFTPFPQLPLELCERSSSFCVLCPSFNLDASIKTNTSTGSGGATVESSELPSSSGIVCPSPYYMSHAIITAARARFNG</sequence>
<protein>
    <submittedName>
        <fullName evidence="1">Uncharacterized protein</fullName>
    </submittedName>
</protein>
<comment type="caution">
    <text evidence="1">The sequence shown here is derived from an EMBL/GenBank/DDBJ whole genome shotgun (WGS) entry which is preliminary data.</text>
</comment>